<keyword evidence="6" id="KW-1185">Reference proteome</keyword>
<comment type="caution">
    <text evidence="5">The sequence shown here is derived from an EMBL/GenBank/DDBJ whole genome shotgun (WGS) entry which is preliminary data.</text>
</comment>
<evidence type="ECO:0000313" key="6">
    <source>
        <dbReference type="Proteomes" id="UP000076967"/>
    </source>
</evidence>
<evidence type="ECO:0000256" key="3">
    <source>
        <dbReference type="SAM" id="SignalP"/>
    </source>
</evidence>
<reference evidence="5 6" key="1">
    <citation type="submission" date="2016-03" db="EMBL/GenBank/DDBJ databases">
        <title>Draft genome sequence of Paenibacillus glacialis DSM 22343.</title>
        <authorList>
            <person name="Shin S.-K."/>
            <person name="Yi H."/>
        </authorList>
    </citation>
    <scope>NUCLEOTIDE SEQUENCE [LARGE SCALE GENOMIC DNA]</scope>
    <source>
        <strain evidence="5 6">DSM 22343</strain>
    </source>
</reference>
<dbReference type="InterPro" id="IPR050695">
    <property type="entry name" value="N-acetylmuramoyl_amidase_3"/>
</dbReference>
<sequence>MKKFSFLVMIIIFVMMFPGKGQAASGHSNIYLDGTELVLATNAKIETMQNNIMIPVRVVVENLGFNVAWDKNKQSVTINNDSTVIHLVVNNKSGYVNGNKVTLPIGPALKTDTVLVPIRFVSEQLGLQVNWDNASKKIYLISSDTGSGNPGTKPEPNPDPGTEPTTPGELALINSISYSENRLMIATKGSIEPKATVMSSPNRIVIDIPYAKFSETFGTSQQLDSYLQGSFHVVGYPDLYQVRYSLYNNSPSTVRIVMDLNYAKVYTIHAEGNLLVVELKTTDPSNPGTPVGGNGKKIAVIDAGHGNQDPGAIGITGKKEKAFNLAVALKVDQLLKNEPKIEGVLTRNNDTFLELKERVKIANDLNADVFISIHANSSGSSAASGTETYYNNDRSKALANVMHKYLVRATGFKDRGVRYGNFHVIRETKMAAVLLESGYLSNKQDEAGLFTESLQNRVAQGIVDGIKEYFGLE</sequence>
<dbReference type="RefSeq" id="WP_068531333.1">
    <property type="nucleotide sequence ID" value="NZ_LVJH01000007.1"/>
</dbReference>
<keyword evidence="1" id="KW-0378">Hydrolase</keyword>
<dbReference type="Gene3D" id="3.30.457.10">
    <property type="entry name" value="Copper amine oxidase-like, N-terminal domain"/>
    <property type="match status" value="1"/>
</dbReference>
<dbReference type="STRING" id="494026.PGLA_06740"/>
<proteinExistence type="predicted"/>
<evidence type="ECO:0000256" key="1">
    <source>
        <dbReference type="ARBA" id="ARBA00022801"/>
    </source>
</evidence>
<feature type="chain" id="PRO_5007898963" evidence="3">
    <location>
        <begin position="24"/>
        <end position="473"/>
    </location>
</feature>
<dbReference type="PANTHER" id="PTHR30404">
    <property type="entry name" value="N-ACETYLMURAMOYL-L-ALANINE AMIDASE"/>
    <property type="match status" value="1"/>
</dbReference>
<dbReference type="GO" id="GO:0009253">
    <property type="term" value="P:peptidoglycan catabolic process"/>
    <property type="evidence" value="ECO:0007669"/>
    <property type="project" value="InterPro"/>
</dbReference>
<dbReference type="EMBL" id="LVJH01000007">
    <property type="protein sequence ID" value="OAB44592.1"/>
    <property type="molecule type" value="Genomic_DNA"/>
</dbReference>
<feature type="signal peptide" evidence="3">
    <location>
        <begin position="1"/>
        <end position="23"/>
    </location>
</feature>
<dbReference type="InterPro" id="IPR002508">
    <property type="entry name" value="MurNAc-LAA_cat"/>
</dbReference>
<dbReference type="Pfam" id="PF01520">
    <property type="entry name" value="Amidase_3"/>
    <property type="match status" value="1"/>
</dbReference>
<dbReference type="SUPFAM" id="SSF53187">
    <property type="entry name" value="Zn-dependent exopeptidases"/>
    <property type="match status" value="1"/>
</dbReference>
<dbReference type="CDD" id="cd02696">
    <property type="entry name" value="MurNAc-LAA"/>
    <property type="match status" value="1"/>
</dbReference>
<dbReference type="SMART" id="SM00646">
    <property type="entry name" value="Ami_3"/>
    <property type="match status" value="1"/>
</dbReference>
<dbReference type="Gene3D" id="3.40.630.40">
    <property type="entry name" value="Zn-dependent exopeptidases"/>
    <property type="match status" value="1"/>
</dbReference>
<dbReference type="GO" id="GO:0030288">
    <property type="term" value="C:outer membrane-bounded periplasmic space"/>
    <property type="evidence" value="ECO:0007669"/>
    <property type="project" value="TreeGrafter"/>
</dbReference>
<feature type="domain" description="MurNAc-LAA" evidence="4">
    <location>
        <begin position="359"/>
        <end position="467"/>
    </location>
</feature>
<dbReference type="InterPro" id="IPR021731">
    <property type="entry name" value="AMIN_dom"/>
</dbReference>
<dbReference type="SUPFAM" id="SSF55383">
    <property type="entry name" value="Copper amine oxidase, domain N"/>
    <property type="match status" value="1"/>
</dbReference>
<dbReference type="GO" id="GO:0008745">
    <property type="term" value="F:N-acetylmuramoyl-L-alanine amidase activity"/>
    <property type="evidence" value="ECO:0007669"/>
    <property type="project" value="InterPro"/>
</dbReference>
<evidence type="ECO:0000256" key="2">
    <source>
        <dbReference type="SAM" id="MobiDB-lite"/>
    </source>
</evidence>
<organism evidence="5 6">
    <name type="scientific">Paenibacillus glacialis</name>
    <dbReference type="NCBI Taxonomy" id="494026"/>
    <lineage>
        <taxon>Bacteria</taxon>
        <taxon>Bacillati</taxon>
        <taxon>Bacillota</taxon>
        <taxon>Bacilli</taxon>
        <taxon>Bacillales</taxon>
        <taxon>Paenibacillaceae</taxon>
        <taxon>Paenibacillus</taxon>
    </lineage>
</organism>
<dbReference type="OrthoDB" id="9806267at2"/>
<dbReference type="Pfam" id="PF11741">
    <property type="entry name" value="AMIN"/>
    <property type="match status" value="1"/>
</dbReference>
<dbReference type="Pfam" id="PF07833">
    <property type="entry name" value="Cu_amine_oxidN1"/>
    <property type="match status" value="1"/>
</dbReference>
<dbReference type="AlphaFoldDB" id="A0A168MES0"/>
<dbReference type="Gene3D" id="2.60.40.3500">
    <property type="match status" value="1"/>
</dbReference>
<evidence type="ECO:0000259" key="4">
    <source>
        <dbReference type="SMART" id="SM00646"/>
    </source>
</evidence>
<keyword evidence="3" id="KW-0732">Signal</keyword>
<protein>
    <submittedName>
        <fullName evidence="5">N-acetylmuramoyl-L-alanine amidase</fullName>
    </submittedName>
</protein>
<name>A0A168MES0_9BACL</name>
<dbReference type="InterPro" id="IPR012854">
    <property type="entry name" value="Cu_amine_oxidase-like_N"/>
</dbReference>
<gene>
    <name evidence="5" type="ORF">PGLA_06740</name>
</gene>
<accession>A0A168MES0</accession>
<dbReference type="PANTHER" id="PTHR30404:SF0">
    <property type="entry name" value="N-ACETYLMURAMOYL-L-ALANINE AMIDASE AMIC"/>
    <property type="match status" value="1"/>
</dbReference>
<dbReference type="InterPro" id="IPR036582">
    <property type="entry name" value="Mao_N_sf"/>
</dbReference>
<evidence type="ECO:0000313" key="5">
    <source>
        <dbReference type="EMBL" id="OAB44592.1"/>
    </source>
</evidence>
<dbReference type="Proteomes" id="UP000076967">
    <property type="component" value="Unassembled WGS sequence"/>
</dbReference>
<feature type="region of interest" description="Disordered" evidence="2">
    <location>
        <begin position="142"/>
        <end position="167"/>
    </location>
</feature>